<evidence type="ECO:0000313" key="2">
    <source>
        <dbReference type="Proteomes" id="UP000736328"/>
    </source>
</evidence>
<dbReference type="AlphaFoldDB" id="A0A933ICR7"/>
<name>A0A933ICR7_UNCT6</name>
<proteinExistence type="predicted"/>
<gene>
    <name evidence="1" type="ORF">HY768_06985</name>
</gene>
<dbReference type="Proteomes" id="UP000736328">
    <property type="component" value="Unassembled WGS sequence"/>
</dbReference>
<dbReference type="Gene3D" id="3.40.50.10540">
    <property type="entry name" value="Crotonobetainyl-coa:carnitine coa-transferase, domain 1"/>
    <property type="match status" value="1"/>
</dbReference>
<dbReference type="EMBL" id="JACQXR010000091">
    <property type="protein sequence ID" value="MBI4726954.1"/>
    <property type="molecule type" value="Genomic_DNA"/>
</dbReference>
<dbReference type="SUPFAM" id="SSF89796">
    <property type="entry name" value="CoA-transferase family III (CaiB/BaiF)"/>
    <property type="match status" value="1"/>
</dbReference>
<evidence type="ECO:0008006" key="3">
    <source>
        <dbReference type="Google" id="ProtNLM"/>
    </source>
</evidence>
<evidence type="ECO:0000313" key="1">
    <source>
        <dbReference type="EMBL" id="MBI4726954.1"/>
    </source>
</evidence>
<organism evidence="1 2">
    <name type="scientific">candidate division TA06 bacterium</name>
    <dbReference type="NCBI Taxonomy" id="2250710"/>
    <lineage>
        <taxon>Bacteria</taxon>
        <taxon>Bacteria division TA06</taxon>
    </lineage>
</organism>
<sequence length="80" mass="9141">MQKANWKYAVNACFSLDFYPHWLYAYPVYRKLFNLSAKFSTTPASIDAPPPTLGQHQQEILGQLGYTVEEIKAMKEKAAI</sequence>
<comment type="caution">
    <text evidence="1">The sequence shown here is derived from an EMBL/GenBank/DDBJ whole genome shotgun (WGS) entry which is preliminary data.</text>
</comment>
<accession>A0A933ICR7</accession>
<reference evidence="1" key="1">
    <citation type="submission" date="2020-07" db="EMBL/GenBank/DDBJ databases">
        <title>Huge and variable diversity of episymbiotic CPR bacteria and DPANN archaea in groundwater ecosystems.</title>
        <authorList>
            <person name="He C.Y."/>
            <person name="Keren R."/>
            <person name="Whittaker M."/>
            <person name="Farag I.F."/>
            <person name="Doudna J."/>
            <person name="Cate J.H.D."/>
            <person name="Banfield J.F."/>
        </authorList>
    </citation>
    <scope>NUCLEOTIDE SEQUENCE</scope>
    <source>
        <strain evidence="1">NC_groundwater_1520_Pr4_B-0.1um_53_5</strain>
    </source>
</reference>
<dbReference type="InterPro" id="IPR023606">
    <property type="entry name" value="CoA-Trfase_III_dom_1_sf"/>
</dbReference>
<protein>
    <recommendedName>
        <fullName evidence="3">CoA transferase</fullName>
    </recommendedName>
</protein>